<dbReference type="Proteomes" id="UP001150603">
    <property type="component" value="Unassembled WGS sequence"/>
</dbReference>
<sequence length="408" mass="41943">MAMMVPGGIGSDQGIQQPQQQQSQSHSLSDASQFPYAFFNSGSNQPSLSEYISGKGVQSSSSQHRDLGIPAGIAPVRDSWTGVDFNALHKQAAELKANYEEYQPTPTPYHSPKDPSIDDPELLDLLNSTNAMLTNDNVGDFSDILEQLLGTSGQIRENRSAAGGGFSLDASAHQQQQQQQQQQQLLWDHPSTAGQSSAAAQQQQSHAAAMLPGASLAQSGGVLGSDVEMANGSSRAASAILDSLVSSPSVANSSNAMSPHDTPGQAAFSLGAGGSSSTGLHGMVAGDTSSNSAFNAMLSMEEINDILASNGVAGSRPPPSISGSSMASASGNEQPHVQQPQASSRSPAGAAGFNPAAEMQSFMPMFGLADTEMAERTDNGSGGSSNNSANNGQQIEPNSADGAQSIDM</sequence>
<comment type="caution">
    <text evidence="1">The sequence shown here is derived from an EMBL/GenBank/DDBJ whole genome shotgun (WGS) entry which is preliminary data.</text>
</comment>
<feature type="non-terminal residue" evidence="1">
    <location>
        <position position="408"/>
    </location>
</feature>
<organism evidence="1 2">
    <name type="scientific">Linderina macrospora</name>
    <dbReference type="NCBI Taxonomy" id="4868"/>
    <lineage>
        <taxon>Eukaryota</taxon>
        <taxon>Fungi</taxon>
        <taxon>Fungi incertae sedis</taxon>
        <taxon>Zoopagomycota</taxon>
        <taxon>Kickxellomycotina</taxon>
        <taxon>Kickxellomycetes</taxon>
        <taxon>Kickxellales</taxon>
        <taxon>Kickxellaceae</taxon>
        <taxon>Linderina</taxon>
    </lineage>
</organism>
<accession>A0ACC1J348</accession>
<dbReference type="EMBL" id="JANBPW010004130">
    <property type="protein sequence ID" value="KAJ1935755.1"/>
    <property type="molecule type" value="Genomic_DNA"/>
</dbReference>
<evidence type="ECO:0000313" key="2">
    <source>
        <dbReference type="Proteomes" id="UP001150603"/>
    </source>
</evidence>
<name>A0ACC1J348_9FUNG</name>
<gene>
    <name evidence="1" type="ORF">FBU59_005283</name>
</gene>
<evidence type="ECO:0000313" key="1">
    <source>
        <dbReference type="EMBL" id="KAJ1935755.1"/>
    </source>
</evidence>
<keyword evidence="2" id="KW-1185">Reference proteome</keyword>
<proteinExistence type="predicted"/>
<protein>
    <submittedName>
        <fullName evidence="1">Uncharacterized protein</fullName>
    </submittedName>
</protein>
<reference evidence="1" key="1">
    <citation type="submission" date="2022-07" db="EMBL/GenBank/DDBJ databases">
        <title>Phylogenomic reconstructions and comparative analyses of Kickxellomycotina fungi.</title>
        <authorList>
            <person name="Reynolds N.K."/>
            <person name="Stajich J.E."/>
            <person name="Barry K."/>
            <person name="Grigoriev I.V."/>
            <person name="Crous P."/>
            <person name="Smith M.E."/>
        </authorList>
    </citation>
    <scope>NUCLEOTIDE SEQUENCE</scope>
    <source>
        <strain evidence="1">NRRL 5244</strain>
    </source>
</reference>